<dbReference type="Proteomes" id="UP000234748">
    <property type="component" value="Unassembled WGS sequence"/>
</dbReference>
<accession>A0A2N5M0R2</accession>
<evidence type="ECO:0000259" key="1">
    <source>
        <dbReference type="Pfam" id="PF10057"/>
    </source>
</evidence>
<comment type="caution">
    <text evidence="2">The sequence shown here is derived from an EMBL/GenBank/DDBJ whole genome shotgun (WGS) entry which is preliminary data.</text>
</comment>
<dbReference type="RefSeq" id="WP_101645431.1">
    <property type="nucleotide sequence ID" value="NZ_PGUY01000073.1"/>
</dbReference>
<reference evidence="2 3" key="1">
    <citation type="submission" date="2017-11" db="EMBL/GenBank/DDBJ databases">
        <title>Comparitive Functional Genomics of Dry Heat Resistant strains isolated from the Viking Spacecraft.</title>
        <authorList>
            <person name="Seuylemezian A."/>
            <person name="Cooper K."/>
            <person name="Vaishampayan P."/>
        </authorList>
    </citation>
    <scope>NUCLEOTIDE SEQUENCE [LARGE SCALE GENOMIC DNA]</scope>
    <source>
        <strain evidence="2 3">V1-29</strain>
    </source>
</reference>
<protein>
    <recommendedName>
        <fullName evidence="1">Na+-translocating membrane potential-generating system MpsC domain-containing protein</fullName>
    </recommendedName>
</protein>
<gene>
    <name evidence="2" type="ORF">CUU66_21480</name>
</gene>
<dbReference type="Pfam" id="PF10057">
    <property type="entry name" value="MpsC"/>
    <property type="match status" value="2"/>
</dbReference>
<dbReference type="InterPro" id="IPR018745">
    <property type="entry name" value="MpsC"/>
</dbReference>
<dbReference type="OrthoDB" id="2677857at2"/>
<name>A0A2N5M0R2_9BACI</name>
<organism evidence="2 3">
    <name type="scientific">Peribacillus deserti</name>
    <dbReference type="NCBI Taxonomy" id="673318"/>
    <lineage>
        <taxon>Bacteria</taxon>
        <taxon>Bacillati</taxon>
        <taxon>Bacillota</taxon>
        <taxon>Bacilli</taxon>
        <taxon>Bacillales</taxon>
        <taxon>Bacillaceae</taxon>
        <taxon>Peribacillus</taxon>
    </lineage>
</organism>
<dbReference type="AlphaFoldDB" id="A0A2N5M0R2"/>
<evidence type="ECO:0000313" key="2">
    <source>
        <dbReference type="EMBL" id="PLT27905.1"/>
    </source>
</evidence>
<feature type="domain" description="Na+-translocating membrane potential-generating system MpsC" evidence="1">
    <location>
        <begin position="7"/>
        <end position="108"/>
    </location>
</feature>
<dbReference type="EMBL" id="PGUY01000073">
    <property type="protein sequence ID" value="PLT27905.1"/>
    <property type="molecule type" value="Genomic_DNA"/>
</dbReference>
<sequence>MDIKAQQTKLANNLGKLLRDKFGKGPHSIYVTVSKPYILIYVRGFISPMEQILLEQDQELTVKTTREVLMKTIDSEIRGQMKGITDMDIHHIYYDWNLPKETGIFVGVTTDSFNSEELSQYNYKQKDQIEQEINMISEQAEKAPDEIYSYLLSPRALVILRKGILVPIEKQLVTLGFDETLRVAKRQLEGGMLHNNTHFPSILNAAILDSFVDWDFKLDNSVITLILQPNA</sequence>
<proteinExistence type="predicted"/>
<keyword evidence="3" id="KW-1185">Reference proteome</keyword>
<feature type="domain" description="Na+-translocating membrane potential-generating system MpsC" evidence="1">
    <location>
        <begin position="128"/>
        <end position="228"/>
    </location>
</feature>
<evidence type="ECO:0000313" key="3">
    <source>
        <dbReference type="Proteomes" id="UP000234748"/>
    </source>
</evidence>